<organism evidence="1 2">
    <name type="scientific">Pectobacterium brasiliense</name>
    <dbReference type="NCBI Taxonomy" id="180957"/>
    <lineage>
        <taxon>Bacteria</taxon>
        <taxon>Pseudomonadati</taxon>
        <taxon>Pseudomonadota</taxon>
        <taxon>Gammaproteobacteria</taxon>
        <taxon>Enterobacterales</taxon>
        <taxon>Pectobacteriaceae</taxon>
        <taxon>Pectobacterium</taxon>
    </lineage>
</organism>
<evidence type="ECO:0000313" key="2">
    <source>
        <dbReference type="Proteomes" id="UP000768524"/>
    </source>
</evidence>
<name>A0AAE3BGD3_9GAMM</name>
<protein>
    <recommendedName>
        <fullName evidence="3">RiboL-PSP-HEPN domain-containing protein</fullName>
    </recommendedName>
</protein>
<sequence>MNISCIDVQLEKIAIMFDSVEIMLSNEQENSTISMHNEMSGLLSITISAIYENCIKFIMEQYSLHYHEKFNSHVKESYDRLNSRIRIENLKSYISALSGNKDNFERYISVINRRYVENIEVKYEQILNYRHKFAHANINDTTIDELKVFFKFSKHVIYAFESALIGNIKSEFVKGLEQKIRYLSPMHTASGHMMSSFGLRVASLREQYLLLECEDILLSIEKSLYKLAELHKSAKSLSLSPENLGKLPVYEKEIKELNEIISNGKKEIINRVRV</sequence>
<dbReference type="AlphaFoldDB" id="A0AAE3BGD3"/>
<proteinExistence type="predicted"/>
<dbReference type="Proteomes" id="UP000768524">
    <property type="component" value="Unassembled WGS sequence"/>
</dbReference>
<reference evidence="1" key="1">
    <citation type="submission" date="2020-07" db="EMBL/GenBank/DDBJ databases">
        <title>A pangenomic view of the genus Pectobacterium provides insights into genome organization, phylogeny, and virulence.</title>
        <authorList>
            <person name="Jonkheer E."/>
            <person name="Brankovics B."/>
            <person name="Houwers I."/>
            <person name="Van Der Wolf J."/>
            <person name="Bonants P."/>
            <person name="Vreeburg R."/>
            <person name="Bollema R."/>
            <person name="De Haan J."/>
            <person name="Berke L."/>
            <person name="De Ridder D."/>
            <person name="Smit S."/>
            <person name="Van Der Lee T.A.J."/>
        </authorList>
    </citation>
    <scope>NUCLEOTIDE SEQUENCE</scope>
    <source>
        <strain evidence="1">NAK:433</strain>
    </source>
</reference>
<accession>A0AAE3BGD3</accession>
<comment type="caution">
    <text evidence="1">The sequence shown here is derived from an EMBL/GenBank/DDBJ whole genome shotgun (WGS) entry which is preliminary data.</text>
</comment>
<dbReference type="EMBL" id="JACGEP010000033">
    <property type="protein sequence ID" value="MBN3052420.1"/>
    <property type="molecule type" value="Genomic_DNA"/>
</dbReference>
<dbReference type="RefSeq" id="WP_196096752.1">
    <property type="nucleotide sequence ID" value="NZ_JACGEP010000033.1"/>
</dbReference>
<evidence type="ECO:0000313" key="1">
    <source>
        <dbReference type="EMBL" id="MBN3052420.1"/>
    </source>
</evidence>
<evidence type="ECO:0008006" key="3">
    <source>
        <dbReference type="Google" id="ProtNLM"/>
    </source>
</evidence>
<gene>
    <name evidence="1" type="ORF">H4F45_13275</name>
</gene>